<dbReference type="Proteomes" id="UP000180215">
    <property type="component" value="Unassembled WGS sequence"/>
</dbReference>
<accession>A0A1S1P5N0</accession>
<dbReference type="EMBL" id="MNAO01000001">
    <property type="protein sequence ID" value="OHV18318.1"/>
    <property type="molecule type" value="Genomic_DNA"/>
</dbReference>
<proteinExistence type="predicted"/>
<gene>
    <name evidence="1" type="ORF">BK022_00110</name>
</gene>
<dbReference type="AlphaFoldDB" id="A0A1S1P5N0"/>
<protein>
    <submittedName>
        <fullName evidence="1">Uncharacterized protein</fullName>
    </submittedName>
</protein>
<evidence type="ECO:0000313" key="1">
    <source>
        <dbReference type="EMBL" id="OHV18318.1"/>
    </source>
</evidence>
<dbReference type="RefSeq" id="WP_056116132.1">
    <property type="nucleotide sequence ID" value="NZ_CP019322.1"/>
</dbReference>
<evidence type="ECO:0000313" key="2">
    <source>
        <dbReference type="Proteomes" id="UP000180215"/>
    </source>
</evidence>
<sequence length="88" mass="10506">MAFQTKTITPYVAMTEADEYTIRMDRRRRHITIGDYPSFGTDLCEFVMWCHWHGIRLIALCPKRYRPEFPSDDARETFRLQWGMGASR</sequence>
<reference evidence="1 2" key="1">
    <citation type="submission" date="2016-10" db="EMBL/GenBank/DDBJ databases">
        <title>Draft genome sequence of Methylobacterium extorquens CP3, a seed endophyte of Crotalaria pumila with plant growth-promoting and metal tolerance properties.</title>
        <authorList>
            <person name="Sanchez-Lopez A.S."/>
            <person name="Van Hamme J.D."/>
            <person name="Thijs S."/>
            <person name="Mcammond B.M."/>
            <person name="Stevens V."/>
            <person name="Gonzalez-Chavez M.D.C."/>
            <person name="Vangronsveld J."/>
        </authorList>
    </citation>
    <scope>NUCLEOTIDE SEQUENCE [LARGE SCALE GENOMIC DNA]</scope>
    <source>
        <strain evidence="1 2">CP3</strain>
    </source>
</reference>
<comment type="caution">
    <text evidence="1">The sequence shown here is derived from an EMBL/GenBank/DDBJ whole genome shotgun (WGS) entry which is preliminary data.</text>
</comment>
<organism evidence="1 2">
    <name type="scientific">Methylorubrum extorquens</name>
    <name type="common">Methylobacterium dichloromethanicum</name>
    <name type="synonym">Methylobacterium extorquens</name>
    <dbReference type="NCBI Taxonomy" id="408"/>
    <lineage>
        <taxon>Bacteria</taxon>
        <taxon>Pseudomonadati</taxon>
        <taxon>Pseudomonadota</taxon>
        <taxon>Alphaproteobacteria</taxon>
        <taxon>Hyphomicrobiales</taxon>
        <taxon>Methylobacteriaceae</taxon>
        <taxon>Methylorubrum</taxon>
    </lineage>
</organism>
<name>A0A1S1P5N0_METEX</name>